<evidence type="ECO:0000256" key="1">
    <source>
        <dbReference type="SAM" id="MobiDB-lite"/>
    </source>
</evidence>
<dbReference type="EMBL" id="AFAR01000043">
    <property type="protein sequence ID" value="EGF29284.1"/>
    <property type="molecule type" value="Genomic_DNA"/>
</dbReference>
<organism evidence="2 3">
    <name type="scientific">Rhodopirellula baltica WH47</name>
    <dbReference type="NCBI Taxonomy" id="991778"/>
    <lineage>
        <taxon>Bacteria</taxon>
        <taxon>Pseudomonadati</taxon>
        <taxon>Planctomycetota</taxon>
        <taxon>Planctomycetia</taxon>
        <taxon>Pirellulales</taxon>
        <taxon>Pirellulaceae</taxon>
        <taxon>Rhodopirellula</taxon>
    </lineage>
</organism>
<gene>
    <name evidence="2" type="ORF">RBWH47_01363</name>
</gene>
<proteinExistence type="predicted"/>
<dbReference type="Proteomes" id="UP000006222">
    <property type="component" value="Unassembled WGS sequence"/>
</dbReference>
<protein>
    <submittedName>
        <fullName evidence="2">Uncharacterized protein</fullName>
    </submittedName>
</protein>
<dbReference type="AlphaFoldDB" id="F2AM33"/>
<accession>F2AM33</accession>
<sequence>MVSRFLSGTLVGHTDVGGATDLEVHRTVSYLSKACFEANLLVISQSTANPGGSNSLQSSDESTSAQSQKPSS</sequence>
<name>F2AM33_RHOBT</name>
<dbReference type="PATRIC" id="fig|991778.3.peg.765"/>
<evidence type="ECO:0000313" key="3">
    <source>
        <dbReference type="Proteomes" id="UP000006222"/>
    </source>
</evidence>
<evidence type="ECO:0000313" key="2">
    <source>
        <dbReference type="EMBL" id="EGF29284.1"/>
    </source>
</evidence>
<feature type="region of interest" description="Disordered" evidence="1">
    <location>
        <begin position="47"/>
        <end position="72"/>
    </location>
</feature>
<reference evidence="2 3" key="1">
    <citation type="journal article" date="2013" name="Mar. Genomics">
        <title>Expression of sulfatases in Rhodopirellula baltica and the diversity of sulfatases in the genus Rhodopirellula.</title>
        <authorList>
            <person name="Wegner C.E."/>
            <person name="Richter-Heitmann T."/>
            <person name="Klindworth A."/>
            <person name="Klockow C."/>
            <person name="Richter M."/>
            <person name="Achstetter T."/>
            <person name="Glockner F.O."/>
            <person name="Harder J."/>
        </authorList>
    </citation>
    <scope>NUCLEOTIDE SEQUENCE [LARGE SCALE GENOMIC DNA]</scope>
    <source>
        <strain evidence="2 3">WH47</strain>
    </source>
</reference>
<comment type="caution">
    <text evidence="2">The sequence shown here is derived from an EMBL/GenBank/DDBJ whole genome shotgun (WGS) entry which is preliminary data.</text>
</comment>